<dbReference type="SUPFAM" id="SSF111369">
    <property type="entry name" value="HlyD-like secretion proteins"/>
    <property type="match status" value="1"/>
</dbReference>
<dbReference type="GO" id="GO:1990281">
    <property type="term" value="C:efflux pump complex"/>
    <property type="evidence" value="ECO:0007669"/>
    <property type="project" value="TreeGrafter"/>
</dbReference>
<dbReference type="NCBIfam" id="TIGR01730">
    <property type="entry name" value="RND_mfp"/>
    <property type="match status" value="1"/>
</dbReference>
<dbReference type="Gene3D" id="1.10.287.470">
    <property type="entry name" value="Helix hairpin bin"/>
    <property type="match status" value="1"/>
</dbReference>
<feature type="domain" description="CusB-like beta-barrel" evidence="4">
    <location>
        <begin position="220"/>
        <end position="290"/>
    </location>
</feature>
<dbReference type="Gene3D" id="2.40.420.20">
    <property type="match status" value="1"/>
</dbReference>
<dbReference type="AlphaFoldDB" id="A0A0A8K182"/>
<accession>A0A0A8K182</accession>
<dbReference type="InterPro" id="IPR058792">
    <property type="entry name" value="Beta-barrel_RND_2"/>
</dbReference>
<evidence type="ECO:0000259" key="6">
    <source>
        <dbReference type="Pfam" id="PF25973"/>
    </source>
</evidence>
<keyword evidence="3" id="KW-0732">Signal</keyword>
<feature type="domain" description="CzcB-like barrel-sandwich hybrid" evidence="6">
    <location>
        <begin position="75"/>
        <end position="212"/>
    </location>
</feature>
<dbReference type="InterPro" id="IPR058627">
    <property type="entry name" value="MdtA-like_C"/>
</dbReference>
<protein>
    <submittedName>
        <fullName evidence="7">Probable RND efflux membrane fusion protein</fullName>
    </submittedName>
</protein>
<name>A0A0A8K182_9HYPH</name>
<feature type="chain" id="PRO_5002038474" evidence="3">
    <location>
        <begin position="43"/>
        <end position="374"/>
    </location>
</feature>
<feature type="coiled-coil region" evidence="2">
    <location>
        <begin position="113"/>
        <end position="173"/>
    </location>
</feature>
<keyword evidence="2" id="KW-0175">Coiled coil</keyword>
<dbReference type="RefSeq" id="WP_045364749.1">
    <property type="nucleotide sequence ID" value="NZ_AP014648.1"/>
</dbReference>
<dbReference type="OrthoDB" id="9806939at2"/>
<dbReference type="KEGG" id="mcg:GL4_0790"/>
<evidence type="ECO:0000259" key="5">
    <source>
        <dbReference type="Pfam" id="PF25967"/>
    </source>
</evidence>
<dbReference type="GO" id="GO:0015562">
    <property type="term" value="F:efflux transmembrane transporter activity"/>
    <property type="evidence" value="ECO:0007669"/>
    <property type="project" value="TreeGrafter"/>
</dbReference>
<dbReference type="HOGENOM" id="CLU_018816_1_4_5"/>
<dbReference type="Proteomes" id="UP000031643">
    <property type="component" value="Chromosome"/>
</dbReference>
<evidence type="ECO:0000256" key="2">
    <source>
        <dbReference type="SAM" id="Coils"/>
    </source>
</evidence>
<evidence type="ECO:0000313" key="8">
    <source>
        <dbReference type="Proteomes" id="UP000031643"/>
    </source>
</evidence>
<dbReference type="Gene3D" id="2.40.50.100">
    <property type="match status" value="1"/>
</dbReference>
<dbReference type="Pfam" id="PF25973">
    <property type="entry name" value="BSH_CzcB"/>
    <property type="match status" value="1"/>
</dbReference>
<dbReference type="InterPro" id="IPR006143">
    <property type="entry name" value="RND_pump_MFP"/>
</dbReference>
<dbReference type="PANTHER" id="PTHR30469">
    <property type="entry name" value="MULTIDRUG RESISTANCE PROTEIN MDTA"/>
    <property type="match status" value="1"/>
</dbReference>
<dbReference type="EMBL" id="AP014648">
    <property type="protein sequence ID" value="BAQ16252.1"/>
    <property type="molecule type" value="Genomic_DNA"/>
</dbReference>
<comment type="similarity">
    <text evidence="1">Belongs to the membrane fusion protein (MFP) (TC 8.A.1) family.</text>
</comment>
<dbReference type="InterPro" id="IPR058647">
    <property type="entry name" value="BSH_CzcB-like"/>
</dbReference>
<gene>
    <name evidence="7" type="ORF">GL4_0790</name>
</gene>
<organism evidence="7 8">
    <name type="scientific">Methyloceanibacter caenitepidi</name>
    <dbReference type="NCBI Taxonomy" id="1384459"/>
    <lineage>
        <taxon>Bacteria</taxon>
        <taxon>Pseudomonadati</taxon>
        <taxon>Pseudomonadota</taxon>
        <taxon>Alphaproteobacteria</taxon>
        <taxon>Hyphomicrobiales</taxon>
        <taxon>Hyphomicrobiaceae</taxon>
        <taxon>Methyloceanibacter</taxon>
    </lineage>
</organism>
<feature type="domain" description="Multidrug resistance protein MdtA-like C-terminal permuted SH3" evidence="5">
    <location>
        <begin position="300"/>
        <end position="360"/>
    </location>
</feature>
<evidence type="ECO:0000256" key="1">
    <source>
        <dbReference type="ARBA" id="ARBA00009477"/>
    </source>
</evidence>
<dbReference type="Pfam" id="PF25954">
    <property type="entry name" value="Beta-barrel_RND_2"/>
    <property type="match status" value="1"/>
</dbReference>
<proteinExistence type="inferred from homology"/>
<dbReference type="Gene3D" id="2.40.30.170">
    <property type="match status" value="1"/>
</dbReference>
<dbReference type="PANTHER" id="PTHR30469:SF15">
    <property type="entry name" value="HLYD FAMILY OF SECRETION PROTEINS"/>
    <property type="match status" value="1"/>
</dbReference>
<reference evidence="7 8" key="1">
    <citation type="submission" date="2014-09" db="EMBL/GenBank/DDBJ databases">
        <title>Genome sequencing of Methyloceanibacter caenitepidi Gela4.</title>
        <authorList>
            <person name="Takeuchi M."/>
            <person name="Susumu S."/>
            <person name="Kamagata Y."/>
            <person name="Oshima K."/>
            <person name="Hattori M."/>
            <person name="Iwasaki W."/>
        </authorList>
    </citation>
    <scope>NUCLEOTIDE SEQUENCE [LARGE SCALE GENOMIC DNA]</scope>
    <source>
        <strain evidence="7 8">Gela4</strain>
    </source>
</reference>
<evidence type="ECO:0000256" key="3">
    <source>
        <dbReference type="SAM" id="SignalP"/>
    </source>
</evidence>
<sequence length="374" mass="40455">MDCEHKISIETRLHAGRLTKAGLALLAVCLAATGLACGTAAAQPVPPVETEAVRQSPVIRKLELSGSISSPHASQISTLVPGLVSKVHFDSGAYVKQGDMLLELDSELEQAAYEQAAAMAAQAAGEVKDAKRRLDIAASLAQRKYGPQNEVEARQAEVEIDTATHDSHRAEQKRRSVILDRHKLRAPFDGVISKRMVEVGQWVTPGTPVFELVAMKNFRVDVPVPQDYYARLRDGADVAIEVDTLPGEEIPAKIGALIPVSDPDARTFTLRVLPTRDNIPITPGMSARVLIDLDTGARDVVVSRDALIRYPDGRITVWVVKTDGDKTSVTERRVEIGLAFDGLVQVLSGLEEGERVVVRGNESLREGQAVQLAS</sequence>
<keyword evidence="8" id="KW-1185">Reference proteome</keyword>
<dbReference type="Pfam" id="PF25967">
    <property type="entry name" value="RND-MFP_C"/>
    <property type="match status" value="1"/>
</dbReference>
<dbReference type="STRING" id="1384459.GL4_0790"/>
<feature type="signal peptide" evidence="3">
    <location>
        <begin position="1"/>
        <end position="42"/>
    </location>
</feature>
<evidence type="ECO:0000259" key="4">
    <source>
        <dbReference type="Pfam" id="PF25954"/>
    </source>
</evidence>
<evidence type="ECO:0000313" key="7">
    <source>
        <dbReference type="EMBL" id="BAQ16252.1"/>
    </source>
</evidence>